<feature type="coiled-coil region" evidence="1">
    <location>
        <begin position="240"/>
        <end position="267"/>
    </location>
</feature>
<keyword evidence="3" id="KW-0472">Membrane</keyword>
<protein>
    <submittedName>
        <fullName evidence="5">Uncharacterized protein</fullName>
    </submittedName>
</protein>
<name>A0A4U3LQ23_9ACTN</name>
<feature type="transmembrane region" description="Helical" evidence="3">
    <location>
        <begin position="195"/>
        <end position="215"/>
    </location>
</feature>
<proteinExistence type="predicted"/>
<feature type="region of interest" description="Disordered" evidence="2">
    <location>
        <begin position="162"/>
        <end position="183"/>
    </location>
</feature>
<reference evidence="5 6" key="1">
    <citation type="submission" date="2019-04" db="EMBL/GenBank/DDBJ databases">
        <title>Kribbella sp. NEAU-THZ 27 nov., a novel actinomycete isolated from soil.</title>
        <authorList>
            <person name="Duan L."/>
        </authorList>
    </citation>
    <scope>NUCLEOTIDE SEQUENCE [LARGE SCALE GENOMIC DNA]</scope>
    <source>
        <strain evidence="6">NEAU-THZ27</strain>
    </source>
</reference>
<keyword evidence="1" id="KW-0175">Coiled coil</keyword>
<keyword evidence="3" id="KW-1133">Transmembrane helix</keyword>
<evidence type="ECO:0000313" key="5">
    <source>
        <dbReference type="EMBL" id="TKK77991.1"/>
    </source>
</evidence>
<dbReference type="AlphaFoldDB" id="A0A4U3LQ23"/>
<dbReference type="Proteomes" id="UP000305836">
    <property type="component" value="Unassembled WGS sequence"/>
</dbReference>
<keyword evidence="6" id="KW-1185">Reference proteome</keyword>
<keyword evidence="4" id="KW-0732">Signal</keyword>
<gene>
    <name evidence="5" type="ORF">FDA38_23080</name>
</gene>
<dbReference type="EMBL" id="SZPZ01000003">
    <property type="protein sequence ID" value="TKK77991.1"/>
    <property type="molecule type" value="Genomic_DNA"/>
</dbReference>
<evidence type="ECO:0000256" key="3">
    <source>
        <dbReference type="SAM" id="Phobius"/>
    </source>
</evidence>
<organism evidence="5 6">
    <name type="scientific">Kribbella jiaozuonensis</name>
    <dbReference type="NCBI Taxonomy" id="2575441"/>
    <lineage>
        <taxon>Bacteria</taxon>
        <taxon>Bacillati</taxon>
        <taxon>Actinomycetota</taxon>
        <taxon>Actinomycetes</taxon>
        <taxon>Propionibacteriales</taxon>
        <taxon>Kribbellaceae</taxon>
        <taxon>Kribbella</taxon>
    </lineage>
</organism>
<keyword evidence="3" id="KW-0812">Transmembrane</keyword>
<feature type="chain" id="PRO_5020689052" evidence="4">
    <location>
        <begin position="25"/>
        <end position="405"/>
    </location>
</feature>
<feature type="signal peptide" evidence="4">
    <location>
        <begin position="1"/>
        <end position="24"/>
    </location>
</feature>
<comment type="caution">
    <text evidence="5">The sequence shown here is derived from an EMBL/GenBank/DDBJ whole genome shotgun (WGS) entry which is preliminary data.</text>
</comment>
<evidence type="ECO:0000256" key="2">
    <source>
        <dbReference type="SAM" id="MobiDB-lite"/>
    </source>
</evidence>
<accession>A0A4U3LQ23</accession>
<evidence type="ECO:0000256" key="4">
    <source>
        <dbReference type="SAM" id="SignalP"/>
    </source>
</evidence>
<sequence length="405" mass="44409">MSAARLLAALLATLAFVPALPAQADTPELPDRIAAAWRTDHVSVDERLQPTMPASELARIRTAIRSAGLPVYVALVPQSPYLRASGYDLPTLLHARIGEPGVYIVAVVYDNYWSDNAALFRPAGLRGRDLYSVRADDKQDSDIIDERPAPQIVRTIQQASTAYDGRPLPPVPHGDLDPQHSDGGLSVTDKENRSAYVGIGVGAVLGFALVLFLGLRRRRPGKQTNLHRSDDPPIEAWYVELKADDKIKQAERALARLDKRTNKTTQQLDQRDDAYRRLDAARTLRADQPEDLLAAAGALVLARQAERVASGAELQPPCFFDPLHNPGTTQVGWEDEVEVPACQNCANVLRRGRTPIGLRVWSKAGLLGHDRKKVPYWTLAPEDSPMVATGFGALSDDLPERIAVR</sequence>
<evidence type="ECO:0000256" key="1">
    <source>
        <dbReference type="SAM" id="Coils"/>
    </source>
</evidence>
<evidence type="ECO:0000313" key="6">
    <source>
        <dbReference type="Proteomes" id="UP000305836"/>
    </source>
</evidence>
<dbReference type="OrthoDB" id="3867729at2"/>
<dbReference type="RefSeq" id="WP_137256155.1">
    <property type="nucleotide sequence ID" value="NZ_JBHSPQ010000002.1"/>
</dbReference>